<dbReference type="Proteomes" id="UP001152795">
    <property type="component" value="Unassembled WGS sequence"/>
</dbReference>
<sequence length="91" mass="10822">MAALNLCYVVGLIVNNLVQFSVLITKLQGILMLWKLNQARALSLAFGVLARRKTKIKRKLLHKQIRRMQRKDRSTWYKPGRTDLWWQNIRM</sequence>
<dbReference type="AlphaFoldDB" id="A0A7D9II93"/>
<organism evidence="1 2">
    <name type="scientific">Paramuricea clavata</name>
    <name type="common">Red gorgonian</name>
    <name type="synonym">Violescent sea-whip</name>
    <dbReference type="NCBI Taxonomy" id="317549"/>
    <lineage>
        <taxon>Eukaryota</taxon>
        <taxon>Metazoa</taxon>
        <taxon>Cnidaria</taxon>
        <taxon>Anthozoa</taxon>
        <taxon>Octocorallia</taxon>
        <taxon>Malacalcyonacea</taxon>
        <taxon>Plexauridae</taxon>
        <taxon>Paramuricea</taxon>
    </lineage>
</organism>
<accession>A0A7D9II93</accession>
<evidence type="ECO:0000313" key="1">
    <source>
        <dbReference type="EMBL" id="CAB4006227.1"/>
    </source>
</evidence>
<dbReference type="EMBL" id="CACRXK020005449">
    <property type="protein sequence ID" value="CAB4006227.1"/>
    <property type="molecule type" value="Genomic_DNA"/>
</dbReference>
<reference evidence="1" key="1">
    <citation type="submission" date="2020-04" db="EMBL/GenBank/DDBJ databases">
        <authorList>
            <person name="Alioto T."/>
            <person name="Alioto T."/>
            <person name="Gomez Garrido J."/>
        </authorList>
    </citation>
    <scope>NUCLEOTIDE SEQUENCE</scope>
    <source>
        <strain evidence="1">A484AB</strain>
    </source>
</reference>
<feature type="non-terminal residue" evidence="1">
    <location>
        <position position="91"/>
    </location>
</feature>
<evidence type="ECO:0000313" key="2">
    <source>
        <dbReference type="Proteomes" id="UP001152795"/>
    </source>
</evidence>
<keyword evidence="2" id="KW-1185">Reference proteome</keyword>
<protein>
    <submittedName>
        <fullName evidence="1">Uncharacterized protein</fullName>
    </submittedName>
</protein>
<proteinExistence type="predicted"/>
<gene>
    <name evidence="1" type="ORF">PACLA_8A021996</name>
</gene>
<name>A0A7D9II93_PARCT</name>
<comment type="caution">
    <text evidence="1">The sequence shown here is derived from an EMBL/GenBank/DDBJ whole genome shotgun (WGS) entry which is preliminary data.</text>
</comment>